<gene>
    <name evidence="3" type="ORF">VPR01S_05_01730</name>
</gene>
<keyword evidence="1" id="KW-0762">Sugar transport</keyword>
<evidence type="ECO:0000313" key="4">
    <source>
        <dbReference type="Proteomes" id="UP000016570"/>
    </source>
</evidence>
<feature type="domain" description="PTS EIIA type-2" evidence="2">
    <location>
        <begin position="113"/>
        <end position="255"/>
    </location>
</feature>
<proteinExistence type="predicted"/>
<dbReference type="eggNOG" id="COG1762">
    <property type="taxonomic scope" value="Bacteria"/>
</dbReference>
<dbReference type="GO" id="GO:0030295">
    <property type="term" value="F:protein kinase activator activity"/>
    <property type="evidence" value="ECO:0007669"/>
    <property type="project" value="TreeGrafter"/>
</dbReference>
<dbReference type="SUPFAM" id="SSF55594">
    <property type="entry name" value="HPr-like"/>
    <property type="match status" value="1"/>
</dbReference>
<dbReference type="Proteomes" id="UP000016570">
    <property type="component" value="Unassembled WGS sequence"/>
</dbReference>
<keyword evidence="1" id="KW-0813">Transport</keyword>
<dbReference type="Pfam" id="PF00359">
    <property type="entry name" value="PTS_EIIA_2"/>
    <property type="match status" value="1"/>
</dbReference>
<sequence>MIVSRITFCLPGDGVPGWQLSELKGLASLFRSVVVWINITQSRQANLEHGLKMLSVKNCRYDLCQLAIEGLDAELACMVLTEYISEKFDLVATTHNRKRIAAYQLDNYPPLQSPVPFNWHFLHSHRNETEDKNHLLAQSAMCANPSRQDVLYQALQARETISSTLIGQALALPHIMHSDVTVPTMVFQRPNAQVVWHQNKAPAHLVITLFIPSPTDRQTLIPFTRLTRWLLSEPHQTLLLDNLDDFTLRIIISHIMATYQPE</sequence>
<reference evidence="3 4" key="1">
    <citation type="submission" date="2013-09" db="EMBL/GenBank/DDBJ databases">
        <title>Whole genome shotgun sequence of Vibrio proteolyticus NBRC 13287.</title>
        <authorList>
            <person name="Isaki S."/>
            <person name="Hosoyama A."/>
            <person name="Numata M."/>
            <person name="Hashimoto M."/>
            <person name="Hosoyama Y."/>
            <person name="Tsuchikane K."/>
            <person name="Noguchi M."/>
            <person name="Hirakata S."/>
            <person name="Ichikawa N."/>
            <person name="Ohji S."/>
            <person name="Yamazoe A."/>
            <person name="Fujita N."/>
        </authorList>
    </citation>
    <scope>NUCLEOTIDE SEQUENCE [LARGE SCALE GENOMIC DNA]</scope>
    <source>
        <strain evidence="3 4">NBRC 13287</strain>
    </source>
</reference>
<dbReference type="PROSITE" id="PS51094">
    <property type="entry name" value="PTS_EIIA_TYPE_2"/>
    <property type="match status" value="1"/>
</dbReference>
<dbReference type="Gene3D" id="3.40.930.10">
    <property type="entry name" value="Mannitol-specific EII, Chain A"/>
    <property type="match status" value="1"/>
</dbReference>
<accession>U3BJS9</accession>
<name>U3BJS9_VIBPR</name>
<dbReference type="PANTHER" id="PTHR47738">
    <property type="entry name" value="PTS SYSTEM FRUCTOSE-LIKE EIIA COMPONENT-RELATED"/>
    <property type="match status" value="1"/>
</dbReference>
<dbReference type="STRING" id="1219065.VPR01S_05_01730"/>
<protein>
    <recommendedName>
        <fullName evidence="2">PTS EIIA type-2 domain-containing protein</fullName>
    </recommendedName>
</protein>
<dbReference type="InterPro" id="IPR016910">
    <property type="entry name" value="UCP029195_PTS_EIIA2"/>
</dbReference>
<comment type="caution">
    <text evidence="3">The sequence shown here is derived from an EMBL/GenBank/DDBJ whole genome shotgun (WGS) entry which is preliminary data.</text>
</comment>
<dbReference type="SUPFAM" id="SSF55804">
    <property type="entry name" value="Phoshotransferase/anion transport protein"/>
    <property type="match status" value="1"/>
</dbReference>
<keyword evidence="4" id="KW-1185">Reference proteome</keyword>
<dbReference type="InterPro" id="IPR051541">
    <property type="entry name" value="PTS_SugarTrans_NitroReg"/>
</dbReference>
<dbReference type="EMBL" id="BATJ01000005">
    <property type="protein sequence ID" value="GAD66878.1"/>
    <property type="molecule type" value="Genomic_DNA"/>
</dbReference>
<evidence type="ECO:0000313" key="3">
    <source>
        <dbReference type="EMBL" id="GAD66878.1"/>
    </source>
</evidence>
<dbReference type="InterPro" id="IPR002178">
    <property type="entry name" value="PTS_EIIA_type-2_dom"/>
</dbReference>
<dbReference type="PANTHER" id="PTHR47738:SF1">
    <property type="entry name" value="NITROGEN REGULATORY PROTEIN"/>
    <property type="match status" value="1"/>
</dbReference>
<evidence type="ECO:0000256" key="1">
    <source>
        <dbReference type="ARBA" id="ARBA00022597"/>
    </source>
</evidence>
<evidence type="ECO:0000259" key="2">
    <source>
        <dbReference type="PROSITE" id="PS51094"/>
    </source>
</evidence>
<dbReference type="AlphaFoldDB" id="U3BJS9"/>
<dbReference type="InterPro" id="IPR016152">
    <property type="entry name" value="PTrfase/Anion_transptr"/>
</dbReference>
<organism evidence="3 4">
    <name type="scientific">Vibrio proteolyticus NBRC 13287</name>
    <dbReference type="NCBI Taxonomy" id="1219065"/>
    <lineage>
        <taxon>Bacteria</taxon>
        <taxon>Pseudomonadati</taxon>
        <taxon>Pseudomonadota</taxon>
        <taxon>Gammaproteobacteria</taxon>
        <taxon>Vibrionales</taxon>
        <taxon>Vibrionaceae</taxon>
        <taxon>Vibrio</taxon>
    </lineage>
</organism>
<dbReference type="InterPro" id="IPR035895">
    <property type="entry name" value="HPr-like_sf"/>
</dbReference>
<dbReference type="RefSeq" id="WP_021704856.1">
    <property type="nucleotide sequence ID" value="NZ_BATJ01000005.1"/>
</dbReference>
<dbReference type="PIRSF" id="PIRSF029195">
    <property type="entry name" value="UCP029195_PTS_EIIA2"/>
    <property type="match status" value="1"/>
</dbReference>